<keyword evidence="5 8" id="KW-0719">Serine esterase</keyword>
<sequence>MLQLKQISSNKSFGGSQKVFSHFSKVLSCDMNFAIFLPSEDVNQKYPVLYYLSGLTCNELNCVQKCGFQKYAAENGIIVVCPDTSPRNIEGLDTSAFSWDFGYGAGFYVDATIDLYKKNFRMYSYVTTELIEMINSNFPAIPGKQSVTGHSMGGHGALICALKNPGLYQSVSAFAPISNPVNCPWGHKAFKGFLGPDESTWKAYDATELVSKYKGPPLELFIDQGSEDQFLKENQLLPNNLVEAAKKVQMPLIYKLRDGYDHSYFFMSTFISEHFAYHAKFLK</sequence>
<proteinExistence type="inferred from homology"/>
<dbReference type="NCBIfam" id="TIGR02821">
    <property type="entry name" value="fghA_ester_D"/>
    <property type="match status" value="1"/>
</dbReference>
<evidence type="ECO:0000313" key="9">
    <source>
        <dbReference type="EMBL" id="CRK99584.1"/>
    </source>
</evidence>
<name>A0A1J1IHA4_9DIPT</name>
<keyword evidence="6 8" id="KW-0378">Hydrolase</keyword>
<keyword evidence="10" id="KW-1185">Reference proteome</keyword>
<dbReference type="PANTHER" id="PTHR10061">
    <property type="entry name" value="S-FORMYLGLUTATHIONE HYDROLASE"/>
    <property type="match status" value="1"/>
</dbReference>
<dbReference type="EMBL" id="CVRI01000051">
    <property type="protein sequence ID" value="CRK99584.1"/>
    <property type="molecule type" value="Genomic_DNA"/>
</dbReference>
<dbReference type="InterPro" id="IPR029058">
    <property type="entry name" value="AB_hydrolase_fold"/>
</dbReference>
<evidence type="ECO:0000256" key="4">
    <source>
        <dbReference type="ARBA" id="ARBA00016774"/>
    </source>
</evidence>
<evidence type="ECO:0000256" key="2">
    <source>
        <dbReference type="ARBA" id="ARBA00005622"/>
    </source>
</evidence>
<dbReference type="GO" id="GO:0005829">
    <property type="term" value="C:cytosol"/>
    <property type="evidence" value="ECO:0007669"/>
    <property type="project" value="TreeGrafter"/>
</dbReference>
<dbReference type="STRING" id="568069.A0A1J1IHA4"/>
<dbReference type="Proteomes" id="UP000183832">
    <property type="component" value="Unassembled WGS sequence"/>
</dbReference>
<evidence type="ECO:0000256" key="3">
    <source>
        <dbReference type="ARBA" id="ARBA00012479"/>
    </source>
</evidence>
<evidence type="ECO:0000256" key="8">
    <source>
        <dbReference type="RuleBase" id="RU363068"/>
    </source>
</evidence>
<feature type="active site" description="Charge relay system" evidence="7">
    <location>
        <position position="262"/>
    </location>
</feature>
<accession>A0A1J1IHA4</accession>
<organism evidence="9 10">
    <name type="scientific">Clunio marinus</name>
    <dbReference type="NCBI Taxonomy" id="568069"/>
    <lineage>
        <taxon>Eukaryota</taxon>
        <taxon>Metazoa</taxon>
        <taxon>Ecdysozoa</taxon>
        <taxon>Arthropoda</taxon>
        <taxon>Hexapoda</taxon>
        <taxon>Insecta</taxon>
        <taxon>Pterygota</taxon>
        <taxon>Neoptera</taxon>
        <taxon>Endopterygota</taxon>
        <taxon>Diptera</taxon>
        <taxon>Nematocera</taxon>
        <taxon>Chironomoidea</taxon>
        <taxon>Chironomidae</taxon>
        <taxon>Clunio</taxon>
    </lineage>
</organism>
<feature type="active site" description="Charge relay system" evidence="7">
    <location>
        <position position="228"/>
    </location>
</feature>
<evidence type="ECO:0000256" key="7">
    <source>
        <dbReference type="PIRSR" id="PIRSR614186-1"/>
    </source>
</evidence>
<dbReference type="PANTHER" id="PTHR10061:SF0">
    <property type="entry name" value="S-FORMYLGLUTATHIONE HYDROLASE"/>
    <property type="match status" value="1"/>
</dbReference>
<dbReference type="GO" id="GO:0052689">
    <property type="term" value="F:carboxylic ester hydrolase activity"/>
    <property type="evidence" value="ECO:0007669"/>
    <property type="project" value="UniProtKB-KW"/>
</dbReference>
<dbReference type="Gene3D" id="3.40.50.1820">
    <property type="entry name" value="alpha/beta hydrolase"/>
    <property type="match status" value="1"/>
</dbReference>
<keyword evidence="8" id="KW-0963">Cytoplasm</keyword>
<dbReference type="SUPFAM" id="SSF53474">
    <property type="entry name" value="alpha/beta-Hydrolases"/>
    <property type="match status" value="1"/>
</dbReference>
<reference evidence="9 10" key="1">
    <citation type="submission" date="2015-04" db="EMBL/GenBank/DDBJ databases">
        <authorList>
            <person name="Syromyatnikov M.Y."/>
            <person name="Popov V.N."/>
        </authorList>
    </citation>
    <scope>NUCLEOTIDE SEQUENCE [LARGE SCALE GENOMIC DNA]</scope>
</reference>
<gene>
    <name evidence="9" type="ORF">CLUMA_CG012896</name>
</gene>
<comment type="catalytic activity">
    <reaction evidence="8">
        <text>S-formylglutathione + H2O = formate + glutathione + H(+)</text>
        <dbReference type="Rhea" id="RHEA:14961"/>
        <dbReference type="ChEBI" id="CHEBI:15377"/>
        <dbReference type="ChEBI" id="CHEBI:15378"/>
        <dbReference type="ChEBI" id="CHEBI:15740"/>
        <dbReference type="ChEBI" id="CHEBI:57688"/>
        <dbReference type="ChEBI" id="CHEBI:57925"/>
        <dbReference type="EC" id="3.1.2.12"/>
    </reaction>
</comment>
<dbReference type="AlphaFoldDB" id="A0A1J1IHA4"/>
<dbReference type="GO" id="GO:0018738">
    <property type="term" value="F:S-formylglutathione hydrolase activity"/>
    <property type="evidence" value="ECO:0007669"/>
    <property type="project" value="UniProtKB-EC"/>
</dbReference>
<dbReference type="OrthoDB" id="420518at2759"/>
<evidence type="ECO:0000256" key="1">
    <source>
        <dbReference type="ARBA" id="ARBA00002608"/>
    </source>
</evidence>
<feature type="active site" description="Charge relay system" evidence="7">
    <location>
        <position position="151"/>
    </location>
</feature>
<dbReference type="EC" id="3.1.2.12" evidence="3 8"/>
<dbReference type="GO" id="GO:0046294">
    <property type="term" value="P:formaldehyde catabolic process"/>
    <property type="evidence" value="ECO:0007669"/>
    <property type="project" value="InterPro"/>
</dbReference>
<dbReference type="FunFam" id="3.40.50.1820:FF:000334">
    <property type="entry name" value="S-formylglutathione hydrolase"/>
    <property type="match status" value="1"/>
</dbReference>
<comment type="similarity">
    <text evidence="2 8">Belongs to the esterase D family.</text>
</comment>
<dbReference type="InterPro" id="IPR000801">
    <property type="entry name" value="Esterase-like"/>
</dbReference>
<protein>
    <recommendedName>
        <fullName evidence="4 8">S-formylglutathione hydrolase</fullName>
        <ecNumber evidence="3 8">3.1.2.12</ecNumber>
    </recommendedName>
</protein>
<evidence type="ECO:0000313" key="10">
    <source>
        <dbReference type="Proteomes" id="UP000183832"/>
    </source>
</evidence>
<dbReference type="InterPro" id="IPR014186">
    <property type="entry name" value="S-formylglutathione_hydrol"/>
</dbReference>
<evidence type="ECO:0000256" key="5">
    <source>
        <dbReference type="ARBA" id="ARBA00022487"/>
    </source>
</evidence>
<comment type="subcellular location">
    <subcellularLocation>
        <location evidence="8">Cytoplasm</location>
    </subcellularLocation>
</comment>
<dbReference type="Pfam" id="PF00756">
    <property type="entry name" value="Esterase"/>
    <property type="match status" value="1"/>
</dbReference>
<evidence type="ECO:0000256" key="6">
    <source>
        <dbReference type="ARBA" id="ARBA00022801"/>
    </source>
</evidence>
<comment type="function">
    <text evidence="1 8">Serine hydrolase involved in the detoxification of formaldehyde.</text>
</comment>